<dbReference type="PANTHER" id="PTHR32268">
    <property type="entry name" value="HOMOSERINE O-ACETYLTRANSFERASE"/>
    <property type="match status" value="1"/>
</dbReference>
<keyword evidence="2" id="KW-0028">Amino-acid biosynthesis</keyword>
<comment type="caution">
    <text evidence="2">Lacks conserved residue(s) required for the propagation of feature annotation.</text>
</comment>
<dbReference type="InterPro" id="IPR000073">
    <property type="entry name" value="AB_hydrolase_1"/>
</dbReference>
<feature type="active site" evidence="2">
    <location>
        <position position="319"/>
    </location>
</feature>
<comment type="similarity">
    <text evidence="2">Belongs to the AB hydrolase superfamily. MetX family.</text>
</comment>
<sequence>MTEFYPPSPPPGHVVLLGQVSPLPLDCGSSLGPYPLAYSSYGTLNADRSNVVLITHALTGDQVVAGSHPVTKRPGWWERMVGPGRIIDTDAYFVLCVNVLGGCMGSAGPSAINPATNTVWGADFPFLTIADMVRAQAELLDHLGIDTLFMAVGGSMGGMQVLQWVRDYPQRVFAGAALATAARHSPQQIGLHSIGRRAILSDPDWQEGRYHGTGRSPTKGLEVARMLAHLSYRAPGELDRRFGRGLQDRTQPAYGLEPDYQVESYLAYHGRRFVERFDPASYVVITKAMDYFDLAPDGDLASRFKGTRTRMFLGSYETDWLYPPEQTNELADAFRTAGLPVFDRCYEATFGHDSFLLDIPAFDADFAQFIKACAQERGLPV</sequence>
<evidence type="ECO:0000313" key="4">
    <source>
        <dbReference type="EMBL" id="GGO11039.1"/>
    </source>
</evidence>
<evidence type="ECO:0000256" key="2">
    <source>
        <dbReference type="HAMAP-Rule" id="MF_00296"/>
    </source>
</evidence>
<dbReference type="EC" id="2.3.1.31" evidence="2"/>
<feature type="domain" description="AB hydrolase-1" evidence="3">
    <location>
        <begin position="51"/>
        <end position="252"/>
    </location>
</feature>
<keyword evidence="5" id="KW-1185">Reference proteome</keyword>
<dbReference type="PANTHER" id="PTHR32268:SF11">
    <property type="entry name" value="HOMOSERINE O-ACETYLTRANSFERASE"/>
    <property type="match status" value="1"/>
</dbReference>
<feature type="binding site" evidence="2">
    <location>
        <position position="225"/>
    </location>
    <ligand>
        <name>substrate</name>
    </ligand>
</feature>
<evidence type="ECO:0000259" key="3">
    <source>
        <dbReference type="Pfam" id="PF00561"/>
    </source>
</evidence>
<feature type="binding site" evidence="2">
    <location>
        <position position="353"/>
    </location>
    <ligand>
        <name>substrate</name>
    </ligand>
</feature>
<dbReference type="NCBIfam" id="TIGR01392">
    <property type="entry name" value="homoserO_Ac_trn"/>
    <property type="match status" value="1"/>
</dbReference>
<dbReference type="Proteomes" id="UP000602381">
    <property type="component" value="Unassembled WGS sequence"/>
</dbReference>
<dbReference type="EMBL" id="BMOV01000004">
    <property type="protein sequence ID" value="GGO11039.1"/>
    <property type="molecule type" value="Genomic_DNA"/>
</dbReference>
<accession>A0ABQ2LCZ1</accession>
<name>A0ABQ2LCZ1_9PROT</name>
<keyword evidence="1 2" id="KW-0808">Transferase</keyword>
<comment type="subunit">
    <text evidence="2">Homodimer.</text>
</comment>
<comment type="caution">
    <text evidence="4">The sequence shown here is derived from an EMBL/GenBank/DDBJ whole genome shotgun (WGS) entry which is preliminary data.</text>
</comment>
<dbReference type="Gene3D" id="1.10.1740.110">
    <property type="match status" value="1"/>
</dbReference>
<reference evidence="5" key="1">
    <citation type="journal article" date="2019" name="Int. J. Syst. Evol. Microbiol.">
        <title>The Global Catalogue of Microorganisms (GCM) 10K type strain sequencing project: providing services to taxonomists for standard genome sequencing and annotation.</title>
        <authorList>
            <consortium name="The Broad Institute Genomics Platform"/>
            <consortium name="The Broad Institute Genome Sequencing Center for Infectious Disease"/>
            <person name="Wu L."/>
            <person name="Ma J."/>
        </authorList>
    </citation>
    <scope>NUCLEOTIDE SEQUENCE [LARGE SCALE GENOMIC DNA]</scope>
    <source>
        <strain evidence="5">JCM 17843</strain>
    </source>
</reference>
<evidence type="ECO:0000313" key="5">
    <source>
        <dbReference type="Proteomes" id="UP000602381"/>
    </source>
</evidence>
<gene>
    <name evidence="4" type="primary">metX</name>
    <name evidence="2" type="synonym">metXA</name>
    <name evidence="4" type="ORF">GCM10007972_14470</name>
</gene>
<comment type="pathway">
    <text evidence="2">Amino-acid biosynthesis; L-methionine biosynthesis via de novo pathway; O-acetyl-L-homoserine from L-homoserine: step 1/1.</text>
</comment>
<dbReference type="InterPro" id="IPR008220">
    <property type="entry name" value="HAT_MetX-like"/>
</dbReference>
<proteinExistence type="inferred from homology"/>
<dbReference type="PIRSF" id="PIRSF000443">
    <property type="entry name" value="Homoser_Ac_trans"/>
    <property type="match status" value="1"/>
</dbReference>
<dbReference type="InterPro" id="IPR029058">
    <property type="entry name" value="AB_hydrolase_fold"/>
</dbReference>
<dbReference type="RefSeq" id="WP_150005301.1">
    <property type="nucleotide sequence ID" value="NZ_BMOV01000004.1"/>
</dbReference>
<feature type="active site" description="Nucleophile" evidence="2">
    <location>
        <position position="155"/>
    </location>
</feature>
<comment type="function">
    <text evidence="2">Transfers an acetyl group from acetyl-CoA to L-homoserine, forming acetyl-L-homoserine.</text>
</comment>
<protein>
    <recommendedName>
        <fullName evidence="2">Homoserine O-acetyltransferase</fullName>
        <shortName evidence="2">HAT</shortName>
        <ecNumber evidence="2">2.3.1.31</ecNumber>
    </recommendedName>
    <alternativeName>
        <fullName evidence="2">Homoserine transacetylase</fullName>
        <shortName evidence="2">HTA</shortName>
    </alternativeName>
</protein>
<keyword evidence="2" id="KW-0486">Methionine biosynthesis</keyword>
<evidence type="ECO:0000256" key="1">
    <source>
        <dbReference type="ARBA" id="ARBA00022679"/>
    </source>
</evidence>
<keyword evidence="2" id="KW-0012">Acyltransferase</keyword>
<dbReference type="Gene3D" id="3.40.50.1820">
    <property type="entry name" value="alpha/beta hydrolase"/>
    <property type="match status" value="1"/>
</dbReference>
<feature type="active site" evidence="2">
    <location>
        <position position="352"/>
    </location>
</feature>
<dbReference type="HAMAP" id="MF_00296">
    <property type="entry name" value="MetX_acyltransf"/>
    <property type="match status" value="1"/>
</dbReference>
<dbReference type="NCBIfam" id="NF001209">
    <property type="entry name" value="PRK00175.1"/>
    <property type="match status" value="1"/>
</dbReference>
<comment type="catalytic activity">
    <reaction evidence="2">
        <text>L-homoserine + acetyl-CoA = O-acetyl-L-homoserine + CoA</text>
        <dbReference type="Rhea" id="RHEA:13701"/>
        <dbReference type="ChEBI" id="CHEBI:57287"/>
        <dbReference type="ChEBI" id="CHEBI:57288"/>
        <dbReference type="ChEBI" id="CHEBI:57476"/>
        <dbReference type="ChEBI" id="CHEBI:57716"/>
        <dbReference type="EC" id="2.3.1.31"/>
    </reaction>
</comment>
<keyword evidence="2" id="KW-0963">Cytoplasm</keyword>
<dbReference type="Pfam" id="PF00561">
    <property type="entry name" value="Abhydrolase_1"/>
    <property type="match status" value="1"/>
</dbReference>
<comment type="subcellular location">
    <subcellularLocation>
        <location evidence="2">Cytoplasm</location>
    </subcellularLocation>
</comment>
<dbReference type="SUPFAM" id="SSF53474">
    <property type="entry name" value="alpha/beta-Hydrolases"/>
    <property type="match status" value="1"/>
</dbReference>
<organism evidence="4 5">
    <name type="scientific">Iodidimonas muriae</name>
    <dbReference type="NCBI Taxonomy" id="261467"/>
    <lineage>
        <taxon>Bacteria</taxon>
        <taxon>Pseudomonadati</taxon>
        <taxon>Pseudomonadota</taxon>
        <taxon>Alphaproteobacteria</taxon>
        <taxon>Iodidimonadales</taxon>
        <taxon>Iodidimonadaceae</taxon>
        <taxon>Iodidimonas</taxon>
    </lineage>
</organism>